<sequence>MTAMVTLKQIEAVHWVEKLGSFHAAAERLNTTQSTISKRIQEIEACLGFSVFDRASKTAQPTLRGRELLGDFARMLDLRHGIMRQAGDDRAFSGQFRLGVTEMVALTWLSPLIRSITETFPEARLTARVDLTRNLVRDLAACRLDLALCPSVALEEAADFPSRRLGALESAWMCAPSVAARFEGVLSAKDLAELPLLTFAEGSLLHGSMTRALAERGVVPRHTITCNSMIALAELAENGIGVSYLPRDYFQVHAGDRLTVLTTNVPIPPLEYAAIYRDDFIDRSVAELARRVCDFSHPRK</sequence>
<dbReference type="EMBL" id="SJFN01000001">
    <property type="protein sequence ID" value="TBW41285.1"/>
    <property type="molecule type" value="Genomic_DNA"/>
</dbReference>
<evidence type="ECO:0000259" key="5">
    <source>
        <dbReference type="PROSITE" id="PS50931"/>
    </source>
</evidence>
<dbReference type="CDD" id="cd05466">
    <property type="entry name" value="PBP2_LTTR_substrate"/>
    <property type="match status" value="1"/>
</dbReference>
<evidence type="ECO:0000256" key="3">
    <source>
        <dbReference type="ARBA" id="ARBA00023125"/>
    </source>
</evidence>
<dbReference type="InterPro" id="IPR036388">
    <property type="entry name" value="WH-like_DNA-bd_sf"/>
</dbReference>
<proteinExistence type="inferred from homology"/>
<feature type="domain" description="HTH lysR-type" evidence="5">
    <location>
        <begin position="5"/>
        <end position="62"/>
    </location>
</feature>
<dbReference type="Gene3D" id="1.10.10.10">
    <property type="entry name" value="Winged helix-like DNA-binding domain superfamily/Winged helix DNA-binding domain"/>
    <property type="match status" value="1"/>
</dbReference>
<evidence type="ECO:0000256" key="1">
    <source>
        <dbReference type="ARBA" id="ARBA00009437"/>
    </source>
</evidence>
<dbReference type="PANTHER" id="PTHR30126:SF77">
    <property type="entry name" value="TRANSCRIPTIONAL REGULATORY PROTEIN"/>
    <property type="match status" value="1"/>
</dbReference>
<dbReference type="OrthoDB" id="9791253at2"/>
<keyword evidence="4" id="KW-0804">Transcription</keyword>
<organism evidence="6 7">
    <name type="scientific">Siculibacillus lacustris</name>
    <dbReference type="NCBI Taxonomy" id="1549641"/>
    <lineage>
        <taxon>Bacteria</taxon>
        <taxon>Pseudomonadati</taxon>
        <taxon>Pseudomonadota</taxon>
        <taxon>Alphaproteobacteria</taxon>
        <taxon>Hyphomicrobiales</taxon>
        <taxon>Ancalomicrobiaceae</taxon>
        <taxon>Siculibacillus</taxon>
    </lineage>
</organism>
<comment type="similarity">
    <text evidence="1">Belongs to the LysR transcriptional regulatory family.</text>
</comment>
<gene>
    <name evidence="6" type="ORF">EYW49_00740</name>
</gene>
<keyword evidence="3" id="KW-0238">DNA-binding</keyword>
<reference evidence="6 7" key="1">
    <citation type="submission" date="2019-02" db="EMBL/GenBank/DDBJ databases">
        <title>Siculibacillus lacustris gen. nov., sp. nov., a new rosette-forming bacterium isolated from a freshwater crater lake (Lake St. Ana, Romania).</title>
        <authorList>
            <person name="Felfoldi T."/>
            <person name="Marton Z."/>
            <person name="Szabo A."/>
            <person name="Mentes A."/>
            <person name="Boka K."/>
            <person name="Marialigeti K."/>
            <person name="Mathe I."/>
            <person name="Koncz M."/>
            <person name="Schumann P."/>
            <person name="Toth E."/>
        </authorList>
    </citation>
    <scope>NUCLEOTIDE SEQUENCE [LARGE SCALE GENOMIC DNA]</scope>
    <source>
        <strain evidence="6 7">SA-279</strain>
    </source>
</reference>
<dbReference type="GO" id="GO:0003700">
    <property type="term" value="F:DNA-binding transcription factor activity"/>
    <property type="evidence" value="ECO:0007669"/>
    <property type="project" value="InterPro"/>
</dbReference>
<dbReference type="Pfam" id="PF03466">
    <property type="entry name" value="LysR_substrate"/>
    <property type="match status" value="1"/>
</dbReference>
<evidence type="ECO:0000256" key="2">
    <source>
        <dbReference type="ARBA" id="ARBA00023015"/>
    </source>
</evidence>
<evidence type="ECO:0000313" key="6">
    <source>
        <dbReference type="EMBL" id="TBW41285.1"/>
    </source>
</evidence>
<dbReference type="PRINTS" id="PR00039">
    <property type="entry name" value="HTHLYSR"/>
</dbReference>
<comment type="caution">
    <text evidence="6">The sequence shown here is derived from an EMBL/GenBank/DDBJ whole genome shotgun (WGS) entry which is preliminary data.</text>
</comment>
<dbReference type="Pfam" id="PF00126">
    <property type="entry name" value="HTH_1"/>
    <property type="match status" value="1"/>
</dbReference>
<keyword evidence="2" id="KW-0805">Transcription regulation</keyword>
<keyword evidence="7" id="KW-1185">Reference proteome</keyword>
<dbReference type="PROSITE" id="PS50931">
    <property type="entry name" value="HTH_LYSR"/>
    <property type="match status" value="1"/>
</dbReference>
<dbReference type="GO" id="GO:0000976">
    <property type="term" value="F:transcription cis-regulatory region binding"/>
    <property type="evidence" value="ECO:0007669"/>
    <property type="project" value="TreeGrafter"/>
</dbReference>
<evidence type="ECO:0000256" key="4">
    <source>
        <dbReference type="ARBA" id="ARBA00023163"/>
    </source>
</evidence>
<dbReference type="InterPro" id="IPR036390">
    <property type="entry name" value="WH_DNA-bd_sf"/>
</dbReference>
<dbReference type="PANTHER" id="PTHR30126">
    <property type="entry name" value="HTH-TYPE TRANSCRIPTIONAL REGULATOR"/>
    <property type="match status" value="1"/>
</dbReference>
<evidence type="ECO:0000313" key="7">
    <source>
        <dbReference type="Proteomes" id="UP000292781"/>
    </source>
</evidence>
<protein>
    <submittedName>
        <fullName evidence="6">LysR family transcriptional regulator</fullName>
    </submittedName>
</protein>
<dbReference type="InterPro" id="IPR000847">
    <property type="entry name" value="LysR_HTH_N"/>
</dbReference>
<name>A0A4V2KUE6_9HYPH</name>
<accession>A0A4V2KUE6</accession>
<dbReference type="InterPro" id="IPR005119">
    <property type="entry name" value="LysR_subst-bd"/>
</dbReference>
<dbReference type="SUPFAM" id="SSF53850">
    <property type="entry name" value="Periplasmic binding protein-like II"/>
    <property type="match status" value="1"/>
</dbReference>
<dbReference type="Gene3D" id="3.40.190.10">
    <property type="entry name" value="Periplasmic binding protein-like II"/>
    <property type="match status" value="2"/>
</dbReference>
<dbReference type="Proteomes" id="UP000292781">
    <property type="component" value="Unassembled WGS sequence"/>
</dbReference>
<dbReference type="SUPFAM" id="SSF46785">
    <property type="entry name" value="Winged helix' DNA-binding domain"/>
    <property type="match status" value="1"/>
</dbReference>
<dbReference type="AlphaFoldDB" id="A0A4V2KUE6"/>